<comment type="caution">
    <text evidence="9">The sequence shown here is derived from an EMBL/GenBank/DDBJ whole genome shotgun (WGS) entry which is preliminary data.</text>
</comment>
<feature type="transmembrane region" description="Helical" evidence="7">
    <location>
        <begin position="89"/>
        <end position="107"/>
    </location>
</feature>
<dbReference type="Pfam" id="PF07690">
    <property type="entry name" value="MFS_1"/>
    <property type="match status" value="1"/>
</dbReference>
<evidence type="ECO:0000256" key="6">
    <source>
        <dbReference type="ARBA" id="ARBA00023136"/>
    </source>
</evidence>
<feature type="transmembrane region" description="Helical" evidence="7">
    <location>
        <begin position="54"/>
        <end position="77"/>
    </location>
</feature>
<feature type="transmembrane region" description="Helical" evidence="7">
    <location>
        <begin position="119"/>
        <end position="139"/>
    </location>
</feature>
<feature type="transmembrane region" description="Helical" evidence="7">
    <location>
        <begin position="319"/>
        <end position="336"/>
    </location>
</feature>
<evidence type="ECO:0000313" key="9">
    <source>
        <dbReference type="EMBL" id="OAS87913.1"/>
    </source>
</evidence>
<dbReference type="STRING" id="152268.A6K24_17820"/>
<keyword evidence="2" id="KW-0813">Transport</keyword>
<dbReference type="InterPro" id="IPR036259">
    <property type="entry name" value="MFS_trans_sf"/>
</dbReference>
<evidence type="ECO:0000256" key="7">
    <source>
        <dbReference type="SAM" id="Phobius"/>
    </source>
</evidence>
<gene>
    <name evidence="9" type="ORF">A6K24_17820</name>
</gene>
<feature type="transmembrane region" description="Helical" evidence="7">
    <location>
        <begin position="375"/>
        <end position="396"/>
    </location>
</feature>
<dbReference type="SUPFAM" id="SSF103473">
    <property type="entry name" value="MFS general substrate transporter"/>
    <property type="match status" value="1"/>
</dbReference>
<feature type="transmembrane region" description="Helical" evidence="7">
    <location>
        <begin position="177"/>
        <end position="200"/>
    </location>
</feature>
<dbReference type="InterPro" id="IPR050189">
    <property type="entry name" value="MFS_Efflux_Transporters"/>
</dbReference>
<keyword evidence="10" id="KW-1185">Reference proteome</keyword>
<dbReference type="EMBL" id="LWSG01000006">
    <property type="protein sequence ID" value="OAS87913.1"/>
    <property type="molecule type" value="Genomic_DNA"/>
</dbReference>
<evidence type="ECO:0000256" key="2">
    <source>
        <dbReference type="ARBA" id="ARBA00022448"/>
    </source>
</evidence>
<feature type="transmembrane region" description="Helical" evidence="7">
    <location>
        <begin position="288"/>
        <end position="307"/>
    </location>
</feature>
<dbReference type="Gene3D" id="1.20.1250.20">
    <property type="entry name" value="MFS general substrate transporter like domains"/>
    <property type="match status" value="2"/>
</dbReference>
<evidence type="ECO:0000256" key="3">
    <source>
        <dbReference type="ARBA" id="ARBA00022475"/>
    </source>
</evidence>
<feature type="transmembrane region" description="Helical" evidence="7">
    <location>
        <begin position="221"/>
        <end position="243"/>
    </location>
</feature>
<proteinExistence type="predicted"/>
<feature type="domain" description="Major facilitator superfamily (MFS) profile" evidence="8">
    <location>
        <begin position="23"/>
        <end position="401"/>
    </location>
</feature>
<dbReference type="OrthoDB" id="9607at2"/>
<reference evidence="10" key="1">
    <citation type="submission" date="2016-04" db="EMBL/GenBank/DDBJ databases">
        <authorList>
            <person name="Lyu Z."/>
            <person name="Lyu W."/>
        </authorList>
    </citation>
    <scope>NUCLEOTIDE SEQUENCE [LARGE SCALE GENOMIC DNA]</scope>
    <source>
        <strain evidence="10">C44</strain>
    </source>
</reference>
<dbReference type="InterPro" id="IPR020846">
    <property type="entry name" value="MFS_dom"/>
</dbReference>
<name>A0A179T5K0_9BACI</name>
<feature type="transmembrane region" description="Helical" evidence="7">
    <location>
        <begin position="348"/>
        <end position="369"/>
    </location>
</feature>
<evidence type="ECO:0000256" key="4">
    <source>
        <dbReference type="ARBA" id="ARBA00022692"/>
    </source>
</evidence>
<evidence type="ECO:0000256" key="1">
    <source>
        <dbReference type="ARBA" id="ARBA00004651"/>
    </source>
</evidence>
<keyword evidence="3" id="KW-1003">Cell membrane</keyword>
<sequence length="412" mass="45541">MFFRTGGQNLNTNHSTQKISLYYHLFFVVITFIYWFSLYIYVPIFVEYLDYLGGAYTLIGFIAGSYGIMQILLRFPLGIISDKMQIRKPFIIVGLVTGVISCFGFALTESLSFAFASRVISGVTASMWVAFTVLYASYFRAEETTKAMGNIQFVTVASQLISMGLSGYLVSEWGWKTPFWLGGILGCIGIVMSFWVREVGNQTSNQKIEFKELRDVIKEPLVIKVALLSALANGVLFITMFGFTPTYALNIGATKDSLIVLVFSFMIPHAVAPIITGRYLLNRFNKWSILLVGFLGTFLFSAVIPFITNLEILYVTQMLNGYAQGMTIPLLMGMAIQTIPLNKRATAMGLFQAIYAIGIFVGPFAAGAVSQNINFATVFYLAGAIGLLGLALSIVWGREKSTHAVPLKQKSI</sequence>
<feature type="transmembrane region" description="Helical" evidence="7">
    <location>
        <begin position="151"/>
        <end position="171"/>
    </location>
</feature>
<dbReference type="AlphaFoldDB" id="A0A179T5K0"/>
<keyword evidence="6 7" id="KW-0472">Membrane</keyword>
<feature type="transmembrane region" description="Helical" evidence="7">
    <location>
        <begin position="21"/>
        <end position="42"/>
    </location>
</feature>
<accession>A0A179T5K0</accession>
<dbReference type="Proteomes" id="UP000078534">
    <property type="component" value="Unassembled WGS sequence"/>
</dbReference>
<evidence type="ECO:0000259" key="8">
    <source>
        <dbReference type="PROSITE" id="PS50850"/>
    </source>
</evidence>
<organism evidence="9 10">
    <name type="scientific">Metabacillus litoralis</name>
    <dbReference type="NCBI Taxonomy" id="152268"/>
    <lineage>
        <taxon>Bacteria</taxon>
        <taxon>Bacillati</taxon>
        <taxon>Bacillota</taxon>
        <taxon>Bacilli</taxon>
        <taxon>Bacillales</taxon>
        <taxon>Bacillaceae</taxon>
        <taxon>Metabacillus</taxon>
    </lineage>
</organism>
<evidence type="ECO:0000313" key="10">
    <source>
        <dbReference type="Proteomes" id="UP000078534"/>
    </source>
</evidence>
<dbReference type="PROSITE" id="PS50850">
    <property type="entry name" value="MFS"/>
    <property type="match status" value="1"/>
</dbReference>
<dbReference type="InterPro" id="IPR011701">
    <property type="entry name" value="MFS"/>
</dbReference>
<protein>
    <submittedName>
        <fullName evidence="9">MFS transporter</fullName>
    </submittedName>
</protein>
<comment type="subcellular location">
    <subcellularLocation>
        <location evidence="1">Cell membrane</location>
        <topology evidence="1">Multi-pass membrane protein</topology>
    </subcellularLocation>
</comment>
<feature type="transmembrane region" description="Helical" evidence="7">
    <location>
        <begin position="258"/>
        <end position="281"/>
    </location>
</feature>
<keyword evidence="4 7" id="KW-0812">Transmembrane</keyword>
<keyword evidence="5 7" id="KW-1133">Transmembrane helix</keyword>
<dbReference type="PANTHER" id="PTHR43124:SF3">
    <property type="entry name" value="CHLORAMPHENICOL EFFLUX PUMP RV0191"/>
    <property type="match status" value="1"/>
</dbReference>
<dbReference type="GO" id="GO:0005886">
    <property type="term" value="C:plasma membrane"/>
    <property type="evidence" value="ECO:0007669"/>
    <property type="project" value="UniProtKB-SubCell"/>
</dbReference>
<evidence type="ECO:0000256" key="5">
    <source>
        <dbReference type="ARBA" id="ARBA00022989"/>
    </source>
</evidence>
<dbReference type="PANTHER" id="PTHR43124">
    <property type="entry name" value="PURINE EFFLUX PUMP PBUE"/>
    <property type="match status" value="1"/>
</dbReference>
<dbReference type="GO" id="GO:0022857">
    <property type="term" value="F:transmembrane transporter activity"/>
    <property type="evidence" value="ECO:0007669"/>
    <property type="project" value="InterPro"/>
</dbReference>